<dbReference type="EMBL" id="JAZDUA010000021">
    <property type="protein sequence ID" value="KAK7872715.1"/>
    <property type="molecule type" value="Genomic_DNA"/>
</dbReference>
<evidence type="ECO:0000313" key="3">
    <source>
        <dbReference type="Proteomes" id="UP001378592"/>
    </source>
</evidence>
<accession>A0AAN9ZGH7</accession>
<comment type="caution">
    <text evidence="2">The sequence shown here is derived from an EMBL/GenBank/DDBJ whole genome shotgun (WGS) entry which is preliminary data.</text>
</comment>
<dbReference type="AlphaFoldDB" id="A0AAN9ZGH7"/>
<sequence length="111" mass="11990">MRGVSALVALAACWCAAEATLVCSNTTFCEVVKCEWEDAGRCAGEVRPNATVCGCCPACIEIYDVGAYCPEYNGRRRQGTRYTWECSPGSLCINNQCTKIETTTATLETVV</sequence>
<dbReference type="Gene3D" id="2.10.80.20">
    <property type="match status" value="1"/>
</dbReference>
<keyword evidence="3" id="KW-1185">Reference proteome</keyword>
<feature type="signal peptide" evidence="1">
    <location>
        <begin position="1"/>
        <end position="19"/>
    </location>
</feature>
<dbReference type="InterPro" id="IPR053741">
    <property type="entry name" value="Ser_Fungal_Prot_Inhib_sf"/>
</dbReference>
<protein>
    <submittedName>
        <fullName evidence="2">Uncharacterized protein</fullName>
    </submittedName>
</protein>
<evidence type="ECO:0000313" key="2">
    <source>
        <dbReference type="EMBL" id="KAK7872715.1"/>
    </source>
</evidence>
<feature type="chain" id="PRO_5042903326" evidence="1">
    <location>
        <begin position="20"/>
        <end position="111"/>
    </location>
</feature>
<reference evidence="2 3" key="1">
    <citation type="submission" date="2024-03" db="EMBL/GenBank/DDBJ databases">
        <title>The genome assembly and annotation of the cricket Gryllus longicercus Weissman &amp; Gray.</title>
        <authorList>
            <person name="Szrajer S."/>
            <person name="Gray D."/>
            <person name="Ylla G."/>
        </authorList>
    </citation>
    <scope>NUCLEOTIDE SEQUENCE [LARGE SCALE GENOMIC DNA]</scope>
    <source>
        <strain evidence="2">DAG 2021-001</strain>
        <tissue evidence="2">Whole body minus gut</tissue>
    </source>
</reference>
<keyword evidence="1" id="KW-0732">Signal</keyword>
<dbReference type="Proteomes" id="UP001378592">
    <property type="component" value="Unassembled WGS sequence"/>
</dbReference>
<evidence type="ECO:0000256" key="1">
    <source>
        <dbReference type="SAM" id="SignalP"/>
    </source>
</evidence>
<proteinExistence type="predicted"/>
<name>A0AAN9ZGH7_9ORTH</name>
<gene>
    <name evidence="2" type="ORF">R5R35_002702</name>
</gene>
<organism evidence="2 3">
    <name type="scientific">Gryllus longicercus</name>
    <dbReference type="NCBI Taxonomy" id="2509291"/>
    <lineage>
        <taxon>Eukaryota</taxon>
        <taxon>Metazoa</taxon>
        <taxon>Ecdysozoa</taxon>
        <taxon>Arthropoda</taxon>
        <taxon>Hexapoda</taxon>
        <taxon>Insecta</taxon>
        <taxon>Pterygota</taxon>
        <taxon>Neoptera</taxon>
        <taxon>Polyneoptera</taxon>
        <taxon>Orthoptera</taxon>
        <taxon>Ensifera</taxon>
        <taxon>Gryllidea</taxon>
        <taxon>Grylloidea</taxon>
        <taxon>Gryllidae</taxon>
        <taxon>Gryllinae</taxon>
        <taxon>Gryllus</taxon>
    </lineage>
</organism>